<evidence type="ECO:0000313" key="3">
    <source>
        <dbReference type="Proteomes" id="UP000728185"/>
    </source>
</evidence>
<reference evidence="2" key="1">
    <citation type="submission" date="2019-05" db="EMBL/GenBank/DDBJ databases">
        <title>Annotation for the trematode Fasciolopsis buski.</title>
        <authorList>
            <person name="Choi Y.-J."/>
        </authorList>
    </citation>
    <scope>NUCLEOTIDE SEQUENCE</scope>
    <source>
        <strain evidence="2">HT</strain>
        <tissue evidence="2">Whole worm</tissue>
    </source>
</reference>
<sequence>MPHLALSRIVHFFYALLSLFSTSQWHIGDSLRLLVAKNLISQYDTAGLLPLAHEIRQSTTSTAAGWDRALPCQILLRPLFISLQSLLEDVSDHFKVLHFLAGLSRQLLYGPHRLALLQLTRDLSTVWLNKLDQWLRPSHPEEHPSWSQKNVSEIDGFDKYEPGASVQWDQHVQWMHRALERANASYKQLAMEACLYQHHLADWETVNQKIQNPQELIHSLLSKVASILVSQNISDGSSASNLPISLLSLRERLSKVLPRLAFLGDLNYPEIASKMLLRRLNLPTHILSLRDPEAVDVDFSNQSVLLDASMEQGLLASSDITLNSTVIQSDWLSDPSTAAFAVTEKSDPVEEDFVVAELILRDATVRSELLQNLYSFIFTGDPNAYLVARWCAARCVLRTQLGFLLWPRISREEQYDTLLRLALLAECKNPNHQRLIVESSQTQSSSEGGTFTTICVSRLPAVLQQLLISGSNPLQIVDFGMQITIDFELTEVPNITILKLLTMVHKHMAKLSTAYLVRLMDYLLLTDTLWKSSNQSFMDSASPDNSTVVQFLSDFMHRLFTSATGLTVDPPGQLFNRIFSIILNWPLPDPVFEKAIGKWIPLITSATSQMTHGHEPSNAVFRLWLLIKALHLLTTCCSTELSAVTFSDCIKQTTGFLRDENRMLLTSQAVNGSELYLTAAYMGLSC</sequence>
<name>A0A8E0RLB1_9TREM</name>
<evidence type="ECO:0000313" key="2">
    <source>
        <dbReference type="EMBL" id="KAA0184182.1"/>
    </source>
</evidence>
<proteinExistence type="predicted"/>
<dbReference type="AlphaFoldDB" id="A0A8E0RLB1"/>
<protein>
    <submittedName>
        <fullName evidence="2">Uncharacterized protein</fullName>
    </submittedName>
</protein>
<accession>A0A8E0RLB1</accession>
<organism evidence="2 3">
    <name type="scientific">Fasciolopsis buskii</name>
    <dbReference type="NCBI Taxonomy" id="27845"/>
    <lineage>
        <taxon>Eukaryota</taxon>
        <taxon>Metazoa</taxon>
        <taxon>Spiralia</taxon>
        <taxon>Lophotrochozoa</taxon>
        <taxon>Platyhelminthes</taxon>
        <taxon>Trematoda</taxon>
        <taxon>Digenea</taxon>
        <taxon>Plagiorchiida</taxon>
        <taxon>Echinostomata</taxon>
        <taxon>Echinostomatoidea</taxon>
        <taxon>Fasciolidae</taxon>
        <taxon>Fasciolopsis</taxon>
    </lineage>
</organism>
<feature type="signal peptide" evidence="1">
    <location>
        <begin position="1"/>
        <end position="25"/>
    </location>
</feature>
<keyword evidence="3" id="KW-1185">Reference proteome</keyword>
<evidence type="ECO:0000256" key="1">
    <source>
        <dbReference type="SAM" id="SignalP"/>
    </source>
</evidence>
<keyword evidence="1" id="KW-0732">Signal</keyword>
<gene>
    <name evidence="2" type="ORF">FBUS_08951</name>
</gene>
<comment type="caution">
    <text evidence="2">The sequence shown here is derived from an EMBL/GenBank/DDBJ whole genome shotgun (WGS) entry which is preliminary data.</text>
</comment>
<dbReference type="EMBL" id="LUCM01011284">
    <property type="protein sequence ID" value="KAA0184182.1"/>
    <property type="molecule type" value="Genomic_DNA"/>
</dbReference>
<dbReference type="Proteomes" id="UP000728185">
    <property type="component" value="Unassembled WGS sequence"/>
</dbReference>
<dbReference type="OrthoDB" id="343783at2759"/>
<feature type="chain" id="PRO_5034267964" evidence="1">
    <location>
        <begin position="26"/>
        <end position="686"/>
    </location>
</feature>